<evidence type="ECO:0000313" key="2">
    <source>
        <dbReference type="Proteomes" id="UP000828390"/>
    </source>
</evidence>
<reference evidence="1" key="2">
    <citation type="submission" date="2020-11" db="EMBL/GenBank/DDBJ databases">
        <authorList>
            <person name="McCartney M.A."/>
            <person name="Auch B."/>
            <person name="Kono T."/>
            <person name="Mallez S."/>
            <person name="Becker A."/>
            <person name="Gohl D.M."/>
            <person name="Silverstein K.A.T."/>
            <person name="Koren S."/>
            <person name="Bechman K.B."/>
            <person name="Herman A."/>
            <person name="Abrahante J.E."/>
            <person name="Garbe J."/>
        </authorList>
    </citation>
    <scope>NUCLEOTIDE SEQUENCE</scope>
    <source>
        <strain evidence="1">Duluth1</strain>
        <tissue evidence="1">Whole animal</tissue>
    </source>
</reference>
<proteinExistence type="predicted"/>
<sequence length="158" mass="17445">MKTPVSWSLPDGIGHRPMPDHLATAILSLPGDNTGHDMTGTSLGTGPVIGPWHQSGHQSPIRGTGPWIGPVTGHLSTVTSPVTGQYHWSILPVIDQLSEIDIAHHHRTIPPLLPFRQTSWSSMSTDNKSRRLTRSPLSSRPYFWRRYDHIKALGNTIL</sequence>
<reference evidence="1" key="1">
    <citation type="journal article" date="2019" name="bioRxiv">
        <title>The Genome of the Zebra Mussel, Dreissena polymorpha: A Resource for Invasive Species Research.</title>
        <authorList>
            <person name="McCartney M.A."/>
            <person name="Auch B."/>
            <person name="Kono T."/>
            <person name="Mallez S."/>
            <person name="Zhang Y."/>
            <person name="Obille A."/>
            <person name="Becker A."/>
            <person name="Abrahante J.E."/>
            <person name="Garbe J."/>
            <person name="Badalamenti J.P."/>
            <person name="Herman A."/>
            <person name="Mangelson H."/>
            <person name="Liachko I."/>
            <person name="Sullivan S."/>
            <person name="Sone E.D."/>
            <person name="Koren S."/>
            <person name="Silverstein K.A.T."/>
            <person name="Beckman K.B."/>
            <person name="Gohl D.M."/>
        </authorList>
    </citation>
    <scope>NUCLEOTIDE SEQUENCE</scope>
    <source>
        <strain evidence="1">Duluth1</strain>
        <tissue evidence="1">Whole animal</tissue>
    </source>
</reference>
<keyword evidence="2" id="KW-1185">Reference proteome</keyword>
<comment type="caution">
    <text evidence="1">The sequence shown here is derived from an EMBL/GenBank/DDBJ whole genome shotgun (WGS) entry which is preliminary data.</text>
</comment>
<evidence type="ECO:0000313" key="1">
    <source>
        <dbReference type="EMBL" id="KAH3854377.1"/>
    </source>
</evidence>
<dbReference type="AlphaFoldDB" id="A0A9D4L9A8"/>
<organism evidence="1 2">
    <name type="scientific">Dreissena polymorpha</name>
    <name type="common">Zebra mussel</name>
    <name type="synonym">Mytilus polymorpha</name>
    <dbReference type="NCBI Taxonomy" id="45954"/>
    <lineage>
        <taxon>Eukaryota</taxon>
        <taxon>Metazoa</taxon>
        <taxon>Spiralia</taxon>
        <taxon>Lophotrochozoa</taxon>
        <taxon>Mollusca</taxon>
        <taxon>Bivalvia</taxon>
        <taxon>Autobranchia</taxon>
        <taxon>Heteroconchia</taxon>
        <taxon>Euheterodonta</taxon>
        <taxon>Imparidentia</taxon>
        <taxon>Neoheterodontei</taxon>
        <taxon>Myida</taxon>
        <taxon>Dreissenoidea</taxon>
        <taxon>Dreissenidae</taxon>
        <taxon>Dreissena</taxon>
    </lineage>
</organism>
<name>A0A9D4L9A8_DREPO</name>
<gene>
    <name evidence="1" type="ORF">DPMN_096918</name>
</gene>
<protein>
    <submittedName>
        <fullName evidence="1">Uncharacterized protein</fullName>
    </submittedName>
</protein>
<dbReference type="EMBL" id="JAIWYP010000003">
    <property type="protein sequence ID" value="KAH3854377.1"/>
    <property type="molecule type" value="Genomic_DNA"/>
</dbReference>
<dbReference type="Proteomes" id="UP000828390">
    <property type="component" value="Unassembled WGS sequence"/>
</dbReference>
<accession>A0A9D4L9A8</accession>